<gene>
    <name evidence="2" type="ORF">BDN71DRAFT_1351321</name>
</gene>
<reference evidence="2" key="1">
    <citation type="submission" date="2020-11" db="EMBL/GenBank/DDBJ databases">
        <authorList>
            <consortium name="DOE Joint Genome Institute"/>
            <person name="Ahrendt S."/>
            <person name="Riley R."/>
            <person name="Andreopoulos W."/>
            <person name="Labutti K."/>
            <person name="Pangilinan J."/>
            <person name="Ruiz-Duenas F.J."/>
            <person name="Barrasa J.M."/>
            <person name="Sanchez-Garcia M."/>
            <person name="Camarero S."/>
            <person name="Miyauchi S."/>
            <person name="Serrano A."/>
            <person name="Linde D."/>
            <person name="Babiker R."/>
            <person name="Drula E."/>
            <person name="Ayuso-Fernandez I."/>
            <person name="Pacheco R."/>
            <person name="Padilla G."/>
            <person name="Ferreira P."/>
            <person name="Barriuso J."/>
            <person name="Kellner H."/>
            <person name="Castanera R."/>
            <person name="Alfaro M."/>
            <person name="Ramirez L."/>
            <person name="Pisabarro A.G."/>
            <person name="Kuo A."/>
            <person name="Tritt A."/>
            <person name="Lipzen A."/>
            <person name="He G."/>
            <person name="Yan M."/>
            <person name="Ng V."/>
            <person name="Cullen D."/>
            <person name="Martin F."/>
            <person name="Rosso M.-N."/>
            <person name="Henrissat B."/>
            <person name="Hibbett D."/>
            <person name="Martinez A.T."/>
            <person name="Grigoriev I.V."/>
        </authorList>
    </citation>
    <scope>NUCLEOTIDE SEQUENCE</scope>
    <source>
        <strain evidence="2">ATCC 90797</strain>
    </source>
</reference>
<name>A0A9P6DC74_PLEER</name>
<dbReference type="EMBL" id="MU154618">
    <property type="protein sequence ID" value="KAF9491484.1"/>
    <property type="molecule type" value="Genomic_DNA"/>
</dbReference>
<protein>
    <recommendedName>
        <fullName evidence="1">CxC2-like cysteine cluster KDZ transposase-associated domain-containing protein</fullName>
    </recommendedName>
</protein>
<sequence length="85" mass="9866">FIIVDVLGIHLINIVFCHCFMASLSIYREQLLHRHLLPASFKVLQAAFMFELLETFHGLTLQFKISVHNFYCSVEHKTDNTGMEP</sequence>
<dbReference type="AlphaFoldDB" id="A0A9P6DC74"/>
<feature type="non-terminal residue" evidence="2">
    <location>
        <position position="1"/>
    </location>
</feature>
<proteinExistence type="predicted"/>
<keyword evidence="3" id="KW-1185">Reference proteome</keyword>
<feature type="domain" description="CxC2-like cysteine cluster KDZ transposase-associated" evidence="1">
    <location>
        <begin position="1"/>
        <end position="82"/>
    </location>
</feature>
<feature type="non-terminal residue" evidence="2">
    <location>
        <position position="85"/>
    </location>
</feature>
<dbReference type="InterPro" id="IPR041457">
    <property type="entry name" value="CxC2_KDZ-assoc"/>
</dbReference>
<comment type="caution">
    <text evidence="2">The sequence shown here is derived from an EMBL/GenBank/DDBJ whole genome shotgun (WGS) entry which is preliminary data.</text>
</comment>
<dbReference type="OrthoDB" id="3235114at2759"/>
<organism evidence="2 3">
    <name type="scientific">Pleurotus eryngii</name>
    <name type="common">Boletus of the steppes</name>
    <dbReference type="NCBI Taxonomy" id="5323"/>
    <lineage>
        <taxon>Eukaryota</taxon>
        <taxon>Fungi</taxon>
        <taxon>Dikarya</taxon>
        <taxon>Basidiomycota</taxon>
        <taxon>Agaricomycotina</taxon>
        <taxon>Agaricomycetes</taxon>
        <taxon>Agaricomycetidae</taxon>
        <taxon>Agaricales</taxon>
        <taxon>Pleurotineae</taxon>
        <taxon>Pleurotaceae</taxon>
        <taxon>Pleurotus</taxon>
    </lineage>
</organism>
<dbReference type="Proteomes" id="UP000807025">
    <property type="component" value="Unassembled WGS sequence"/>
</dbReference>
<accession>A0A9P6DC74</accession>
<evidence type="ECO:0000313" key="3">
    <source>
        <dbReference type="Proteomes" id="UP000807025"/>
    </source>
</evidence>
<evidence type="ECO:0000313" key="2">
    <source>
        <dbReference type="EMBL" id="KAF9491484.1"/>
    </source>
</evidence>
<evidence type="ECO:0000259" key="1">
    <source>
        <dbReference type="Pfam" id="PF18803"/>
    </source>
</evidence>
<dbReference type="Pfam" id="PF18803">
    <property type="entry name" value="CxC2"/>
    <property type="match status" value="1"/>
</dbReference>